<keyword evidence="7" id="KW-1015">Disulfide bond</keyword>
<comment type="similarity">
    <text evidence="1">Belongs to the sulfiredoxin family.</text>
</comment>
<organism evidence="11 12">
    <name type="scientific">Cynara cardunculus var. scolymus</name>
    <name type="common">Globe artichoke</name>
    <name type="synonym">Cynara scolymus</name>
    <dbReference type="NCBI Taxonomy" id="59895"/>
    <lineage>
        <taxon>Eukaryota</taxon>
        <taxon>Viridiplantae</taxon>
        <taxon>Streptophyta</taxon>
        <taxon>Embryophyta</taxon>
        <taxon>Tracheophyta</taxon>
        <taxon>Spermatophyta</taxon>
        <taxon>Magnoliopsida</taxon>
        <taxon>eudicotyledons</taxon>
        <taxon>Gunneridae</taxon>
        <taxon>Pentapetalae</taxon>
        <taxon>asterids</taxon>
        <taxon>campanulids</taxon>
        <taxon>Asterales</taxon>
        <taxon>Asteraceae</taxon>
        <taxon>Carduoideae</taxon>
        <taxon>Cardueae</taxon>
        <taxon>Carduinae</taxon>
        <taxon>Cynara</taxon>
    </lineage>
</organism>
<evidence type="ECO:0000256" key="5">
    <source>
        <dbReference type="ARBA" id="ARBA00022862"/>
    </source>
</evidence>
<feature type="domain" description="ParB-like N-terminal" evidence="10">
    <location>
        <begin position="45"/>
        <end position="95"/>
    </location>
</feature>
<keyword evidence="3" id="KW-0547">Nucleotide-binding</keyword>
<evidence type="ECO:0000256" key="6">
    <source>
        <dbReference type="ARBA" id="ARBA00023002"/>
    </source>
</evidence>
<evidence type="ECO:0000256" key="9">
    <source>
        <dbReference type="SAM" id="MobiDB-lite"/>
    </source>
</evidence>
<dbReference type="Pfam" id="PF02195">
    <property type="entry name" value="ParB_N"/>
    <property type="match status" value="1"/>
</dbReference>
<keyword evidence="6" id="KW-0560">Oxidoreductase</keyword>
<dbReference type="InterPro" id="IPR016692">
    <property type="entry name" value="Sulfiredoxin"/>
</dbReference>
<comment type="caution">
    <text evidence="11">The sequence shown here is derived from an EMBL/GenBank/DDBJ whole genome shotgun (WGS) entry which is preliminary data.</text>
</comment>
<comment type="catalytic activity">
    <reaction evidence="8">
        <text>S-hydroxy-S-oxy-L-cysteinyl-[peroxiredoxin] + [protein]-dithiol + ATP = S-hydroxy-L-cysteinyl-[peroxiredoxin] + [protein]-disulfide + ADP + phosphate</text>
        <dbReference type="Rhea" id="RHEA:17545"/>
        <dbReference type="Rhea" id="RHEA-COMP:10593"/>
        <dbReference type="Rhea" id="RHEA-COMP:10594"/>
        <dbReference type="Rhea" id="RHEA-COMP:13681"/>
        <dbReference type="Rhea" id="RHEA-COMP:17976"/>
        <dbReference type="ChEBI" id="CHEBI:29950"/>
        <dbReference type="ChEBI" id="CHEBI:30616"/>
        <dbReference type="ChEBI" id="CHEBI:43474"/>
        <dbReference type="ChEBI" id="CHEBI:50058"/>
        <dbReference type="ChEBI" id="CHEBI:61973"/>
        <dbReference type="ChEBI" id="CHEBI:61974"/>
        <dbReference type="ChEBI" id="CHEBI:456216"/>
        <dbReference type="EC" id="1.8.98.2"/>
    </reaction>
</comment>
<keyword evidence="4" id="KW-0067">ATP-binding</keyword>
<proteinExistence type="inferred from homology"/>
<evidence type="ECO:0000259" key="10">
    <source>
        <dbReference type="Pfam" id="PF02195"/>
    </source>
</evidence>
<feature type="compositionally biased region" description="Low complexity" evidence="9">
    <location>
        <begin position="17"/>
        <end position="32"/>
    </location>
</feature>
<keyword evidence="12" id="KW-1185">Reference proteome</keyword>
<feature type="region of interest" description="Disordered" evidence="9">
    <location>
        <begin position="17"/>
        <end position="42"/>
    </location>
</feature>
<dbReference type="EMBL" id="LEKV01002375">
    <property type="protein sequence ID" value="KVI03306.1"/>
    <property type="molecule type" value="Genomic_DNA"/>
</dbReference>
<evidence type="ECO:0000256" key="1">
    <source>
        <dbReference type="ARBA" id="ARBA00009609"/>
    </source>
</evidence>
<evidence type="ECO:0000313" key="11">
    <source>
        <dbReference type="EMBL" id="KVI03306.1"/>
    </source>
</evidence>
<dbReference type="Proteomes" id="UP000243975">
    <property type="component" value="Unassembled WGS sequence"/>
</dbReference>
<evidence type="ECO:0000256" key="8">
    <source>
        <dbReference type="ARBA" id="ARBA00047514"/>
    </source>
</evidence>
<evidence type="ECO:0000256" key="3">
    <source>
        <dbReference type="ARBA" id="ARBA00022741"/>
    </source>
</evidence>
<name>A0A103Y6A7_CYNCS</name>
<dbReference type="Gene3D" id="3.90.1530.10">
    <property type="entry name" value="Conserved hypothetical protein from pyrococcus furiosus pfu- 392566-001, ParB domain"/>
    <property type="match status" value="1"/>
</dbReference>
<gene>
    <name evidence="11" type="ORF">Ccrd_018393</name>
</gene>
<dbReference type="InterPro" id="IPR036086">
    <property type="entry name" value="ParB/Sulfiredoxin_sf"/>
</dbReference>
<reference evidence="11 12" key="1">
    <citation type="journal article" date="2016" name="Sci. Rep.">
        <title>The genome sequence of the outbreeding globe artichoke constructed de novo incorporating a phase-aware low-pass sequencing strategy of F1 progeny.</title>
        <authorList>
            <person name="Scaglione D."/>
            <person name="Reyes-Chin-Wo S."/>
            <person name="Acquadro A."/>
            <person name="Froenicke L."/>
            <person name="Portis E."/>
            <person name="Beitel C."/>
            <person name="Tirone M."/>
            <person name="Mauro R."/>
            <person name="Lo Monaco A."/>
            <person name="Mauromicale G."/>
            <person name="Faccioli P."/>
            <person name="Cattivelli L."/>
            <person name="Rieseberg L."/>
            <person name="Michelmore R."/>
            <person name="Lanteri S."/>
        </authorList>
    </citation>
    <scope>NUCLEOTIDE SEQUENCE [LARGE SCALE GENOMIC DNA]</scope>
    <source>
        <strain evidence="11">2C</strain>
    </source>
</reference>
<evidence type="ECO:0000256" key="2">
    <source>
        <dbReference type="ARBA" id="ARBA00013055"/>
    </source>
</evidence>
<dbReference type="STRING" id="59895.A0A103Y6A7"/>
<dbReference type="GO" id="GO:0005737">
    <property type="term" value="C:cytoplasm"/>
    <property type="evidence" value="ECO:0007669"/>
    <property type="project" value="TreeGrafter"/>
</dbReference>
<dbReference type="PANTHER" id="PTHR21348:SF2">
    <property type="entry name" value="SULFIREDOXIN-1"/>
    <property type="match status" value="1"/>
</dbReference>
<accession>A0A103Y6A7</accession>
<evidence type="ECO:0000256" key="4">
    <source>
        <dbReference type="ARBA" id="ARBA00022840"/>
    </source>
</evidence>
<keyword evidence="5" id="KW-0049">Antioxidant</keyword>
<dbReference type="GO" id="GO:0034599">
    <property type="term" value="P:cellular response to oxidative stress"/>
    <property type="evidence" value="ECO:0007669"/>
    <property type="project" value="TreeGrafter"/>
</dbReference>
<dbReference type="AlphaFoldDB" id="A0A103Y6A7"/>
<dbReference type="PANTHER" id="PTHR21348">
    <property type="match status" value="1"/>
</dbReference>
<dbReference type="GO" id="GO:0032542">
    <property type="term" value="F:sulfiredoxin activity"/>
    <property type="evidence" value="ECO:0007669"/>
    <property type="project" value="InterPro"/>
</dbReference>
<dbReference type="InterPro" id="IPR003115">
    <property type="entry name" value="ParB_N"/>
</dbReference>
<sequence>MARFLLQVPNTLRNPSVFASSSSNGSFPTSSNQASQSGKGGPLIIELPLNQIRRPLMRTRTNDQQKVQDLMDSIAQIGLQVPIDVLEVDGAYYGITFVESGIVGSKVSFNRRNPSLLCDRCL</sequence>
<dbReference type="EC" id="1.8.98.2" evidence="2"/>
<evidence type="ECO:0000256" key="7">
    <source>
        <dbReference type="ARBA" id="ARBA00023157"/>
    </source>
</evidence>
<protein>
    <recommendedName>
        <fullName evidence="2">sulfiredoxin</fullName>
        <ecNumber evidence="2">1.8.98.2</ecNumber>
    </recommendedName>
</protein>
<dbReference type="Gramene" id="KVI03306">
    <property type="protein sequence ID" value="KVI03306"/>
    <property type="gene ID" value="Ccrd_018393"/>
</dbReference>
<dbReference type="SUPFAM" id="SSF110849">
    <property type="entry name" value="ParB/Sulfiredoxin"/>
    <property type="match status" value="1"/>
</dbReference>
<evidence type="ECO:0000313" key="12">
    <source>
        <dbReference type="Proteomes" id="UP000243975"/>
    </source>
</evidence>